<gene>
    <name evidence="11" type="primary">alaS</name>
    <name evidence="14" type="ORF">Bandiella_00287</name>
</gene>
<protein>
    <recommendedName>
        <fullName evidence="11">Alanine--tRNA ligase</fullName>
        <ecNumber evidence="11">6.1.1.7</ecNumber>
    </recommendedName>
    <alternativeName>
        <fullName evidence="11">Alanyl-tRNA synthetase</fullName>
        <shortName evidence="11">AlaRS</shortName>
    </alternativeName>
</protein>
<feature type="binding site" evidence="11">
    <location>
        <position position="555"/>
    </location>
    <ligand>
        <name>Zn(2+)</name>
        <dbReference type="ChEBI" id="CHEBI:29105"/>
    </ligand>
</feature>
<evidence type="ECO:0000256" key="8">
    <source>
        <dbReference type="ARBA" id="ARBA00022884"/>
    </source>
</evidence>
<evidence type="ECO:0000256" key="10">
    <source>
        <dbReference type="ARBA" id="ARBA00023146"/>
    </source>
</evidence>
<evidence type="ECO:0000256" key="9">
    <source>
        <dbReference type="ARBA" id="ARBA00022917"/>
    </source>
</evidence>
<proteinExistence type="inferred from homology"/>
<evidence type="ECO:0000256" key="1">
    <source>
        <dbReference type="ARBA" id="ARBA00008226"/>
    </source>
</evidence>
<keyword evidence="5 11" id="KW-0547">Nucleotide-binding</keyword>
<comment type="domain">
    <text evidence="11">Consists of three domains; the N-terminal catalytic domain, the editing domain and the C-terminal C-Ala domain. The editing domain removes incorrectly charged amino acids, while the C-Ala domain, along with tRNA(Ala), serves as a bridge to cooperatively bring together the editing and aminoacylation centers thus stimulating deacylation of misacylated tRNAs.</text>
</comment>
<evidence type="ECO:0000256" key="3">
    <source>
        <dbReference type="ARBA" id="ARBA00022598"/>
    </source>
</evidence>
<dbReference type="PANTHER" id="PTHR11777">
    <property type="entry name" value="ALANYL-TRNA SYNTHETASE"/>
    <property type="match status" value="1"/>
</dbReference>
<dbReference type="Gene3D" id="3.30.980.10">
    <property type="entry name" value="Threonyl-trna Synthetase, Chain A, domain 2"/>
    <property type="match status" value="1"/>
</dbReference>
<dbReference type="Gene3D" id="3.30.930.10">
    <property type="entry name" value="Bira Bifunctional Protein, Domain 2"/>
    <property type="match status" value="1"/>
</dbReference>
<keyword evidence="4 11" id="KW-0479">Metal-binding</keyword>
<comment type="catalytic activity">
    <reaction evidence="11">
        <text>tRNA(Ala) + L-alanine + ATP = L-alanyl-tRNA(Ala) + AMP + diphosphate</text>
        <dbReference type="Rhea" id="RHEA:12540"/>
        <dbReference type="Rhea" id="RHEA-COMP:9657"/>
        <dbReference type="Rhea" id="RHEA-COMP:9923"/>
        <dbReference type="ChEBI" id="CHEBI:30616"/>
        <dbReference type="ChEBI" id="CHEBI:33019"/>
        <dbReference type="ChEBI" id="CHEBI:57972"/>
        <dbReference type="ChEBI" id="CHEBI:78442"/>
        <dbReference type="ChEBI" id="CHEBI:78497"/>
        <dbReference type="ChEBI" id="CHEBI:456215"/>
        <dbReference type="EC" id="6.1.1.7"/>
    </reaction>
</comment>
<keyword evidence="11" id="KW-0963">Cytoplasm</keyword>
<dbReference type="SUPFAM" id="SSF101353">
    <property type="entry name" value="Putative anticodon-binding domain of alanyl-tRNA synthetase (AlaRS)"/>
    <property type="match status" value="1"/>
</dbReference>
<name>A0ABZ0UNA2_9RICK</name>
<organism evidence="14 15">
    <name type="scientific">Candidatus Bandiella euplotis</name>
    <dbReference type="NCBI Taxonomy" id="1664265"/>
    <lineage>
        <taxon>Bacteria</taxon>
        <taxon>Pseudomonadati</taxon>
        <taxon>Pseudomonadota</taxon>
        <taxon>Alphaproteobacteria</taxon>
        <taxon>Rickettsiales</taxon>
        <taxon>Candidatus Midichloriaceae</taxon>
        <taxon>Candidatus Bandiella</taxon>
    </lineage>
</organism>
<keyword evidence="9 11" id="KW-0648">Protein biosynthesis</keyword>
<dbReference type="InterPro" id="IPR009000">
    <property type="entry name" value="Transl_B-barrel_sf"/>
</dbReference>
<keyword evidence="2 11" id="KW-0820">tRNA-binding</keyword>
<dbReference type="InterPro" id="IPR012947">
    <property type="entry name" value="tRNA_SAD"/>
</dbReference>
<dbReference type="Proteomes" id="UP001327219">
    <property type="component" value="Chromosome"/>
</dbReference>
<comment type="similarity">
    <text evidence="1 11">Belongs to the class-II aminoacyl-tRNA synthetase family.</text>
</comment>
<dbReference type="InterPro" id="IPR018165">
    <property type="entry name" value="Ala-tRNA-synth_IIc_core"/>
</dbReference>
<dbReference type="SUPFAM" id="SSF50447">
    <property type="entry name" value="Translation proteins"/>
    <property type="match status" value="1"/>
</dbReference>
<dbReference type="EMBL" id="CP110820">
    <property type="protein sequence ID" value="WPX96178.1"/>
    <property type="molecule type" value="Genomic_DNA"/>
</dbReference>
<reference evidence="14 15" key="1">
    <citation type="submission" date="2022-11" db="EMBL/GenBank/DDBJ databases">
        <title>Host association and intracellularity evolved multiple times independently in the Rickettsiales.</title>
        <authorList>
            <person name="Castelli M."/>
            <person name="Nardi T."/>
            <person name="Gammuto L."/>
            <person name="Bellinzona G."/>
            <person name="Sabaneyeva E."/>
            <person name="Potekhin A."/>
            <person name="Serra V."/>
            <person name="Petroni G."/>
            <person name="Sassera D."/>
        </authorList>
    </citation>
    <scope>NUCLEOTIDE SEQUENCE [LARGE SCALE GENOMIC DNA]</scope>
    <source>
        <strain evidence="14 15">NDG2</strain>
    </source>
</reference>
<dbReference type="CDD" id="cd00673">
    <property type="entry name" value="AlaRS_core"/>
    <property type="match status" value="1"/>
</dbReference>
<feature type="domain" description="Alanyl-transfer RNA synthetases family profile" evidence="13">
    <location>
        <begin position="1"/>
        <end position="699"/>
    </location>
</feature>
<dbReference type="InterPro" id="IPR045864">
    <property type="entry name" value="aa-tRNA-synth_II/BPL/LPL"/>
</dbReference>
<feature type="binding site" evidence="11">
    <location>
        <position position="660"/>
    </location>
    <ligand>
        <name>Zn(2+)</name>
        <dbReference type="ChEBI" id="CHEBI:29105"/>
    </ligand>
</feature>
<dbReference type="InterPro" id="IPR050058">
    <property type="entry name" value="Ala-tRNA_ligase"/>
</dbReference>
<dbReference type="Pfam" id="PF01411">
    <property type="entry name" value="tRNA-synt_2c"/>
    <property type="match status" value="1"/>
</dbReference>
<dbReference type="InterPro" id="IPR023033">
    <property type="entry name" value="Ala_tRNA_ligase_euk/bac"/>
</dbReference>
<dbReference type="EC" id="6.1.1.7" evidence="11"/>
<evidence type="ECO:0000259" key="13">
    <source>
        <dbReference type="PROSITE" id="PS50860"/>
    </source>
</evidence>
<comment type="function">
    <text evidence="11">Catalyzes the attachment of alanine to tRNA(Ala) in a two-step reaction: alanine is first activated by ATP to form Ala-AMP and then transferred to the acceptor end of tRNA(Ala). Also edits incorrectly charged Ser-tRNA(Ala) and Gly-tRNA(Ala) via its editing domain.</text>
</comment>
<keyword evidence="7 11" id="KW-0067">ATP-binding</keyword>
<dbReference type="SUPFAM" id="SSF55186">
    <property type="entry name" value="ThrRS/AlaRS common domain"/>
    <property type="match status" value="1"/>
</dbReference>
<dbReference type="Gene3D" id="3.30.54.20">
    <property type="match status" value="1"/>
</dbReference>
<keyword evidence="12" id="KW-0175">Coiled coil</keyword>
<feature type="coiled-coil region" evidence="12">
    <location>
        <begin position="715"/>
        <end position="749"/>
    </location>
</feature>
<evidence type="ECO:0000313" key="15">
    <source>
        <dbReference type="Proteomes" id="UP001327219"/>
    </source>
</evidence>
<dbReference type="SMART" id="SM00863">
    <property type="entry name" value="tRNA_SAD"/>
    <property type="match status" value="1"/>
</dbReference>
<dbReference type="GO" id="GO:0016874">
    <property type="term" value="F:ligase activity"/>
    <property type="evidence" value="ECO:0007669"/>
    <property type="project" value="UniProtKB-KW"/>
</dbReference>
<dbReference type="PANTHER" id="PTHR11777:SF9">
    <property type="entry name" value="ALANINE--TRNA LIGASE, CYTOPLASMIC"/>
    <property type="match status" value="1"/>
</dbReference>
<dbReference type="Pfam" id="PF07973">
    <property type="entry name" value="tRNA_SAD"/>
    <property type="match status" value="1"/>
</dbReference>
<keyword evidence="3 11" id="KW-0436">Ligase</keyword>
<dbReference type="Pfam" id="PF02272">
    <property type="entry name" value="DHHA1"/>
    <property type="match status" value="1"/>
</dbReference>
<keyword evidence="10 11" id="KW-0030">Aminoacyl-tRNA synthetase</keyword>
<dbReference type="InterPro" id="IPR018162">
    <property type="entry name" value="Ala-tRNA-ligase_IIc_anticod-bd"/>
</dbReference>
<keyword evidence="6 11" id="KW-0862">Zinc</keyword>
<evidence type="ECO:0000256" key="4">
    <source>
        <dbReference type="ARBA" id="ARBA00022723"/>
    </source>
</evidence>
<dbReference type="InterPro" id="IPR003156">
    <property type="entry name" value="DHHA1_dom"/>
</dbReference>
<evidence type="ECO:0000256" key="6">
    <source>
        <dbReference type="ARBA" id="ARBA00022833"/>
    </source>
</evidence>
<feature type="binding site" evidence="11">
    <location>
        <position position="656"/>
    </location>
    <ligand>
        <name>Zn(2+)</name>
        <dbReference type="ChEBI" id="CHEBI:29105"/>
    </ligand>
</feature>
<evidence type="ECO:0000256" key="7">
    <source>
        <dbReference type="ARBA" id="ARBA00022840"/>
    </source>
</evidence>
<comment type="subcellular location">
    <subcellularLocation>
        <location evidence="11">Cytoplasm</location>
    </subcellularLocation>
</comment>
<dbReference type="InterPro" id="IPR018163">
    <property type="entry name" value="Thr/Ala-tRNA-synth_IIc_edit"/>
</dbReference>
<dbReference type="RefSeq" id="WP_323733070.1">
    <property type="nucleotide sequence ID" value="NZ_CP110820.1"/>
</dbReference>
<dbReference type="HAMAP" id="MF_00036_B">
    <property type="entry name" value="Ala_tRNA_synth_B"/>
    <property type="match status" value="1"/>
</dbReference>
<accession>A0ABZ0UNA2</accession>
<comment type="cofactor">
    <cofactor evidence="11">
        <name>Zn(2+)</name>
        <dbReference type="ChEBI" id="CHEBI:29105"/>
    </cofactor>
    <text evidence="11">Binds 1 zinc ion per subunit.</text>
</comment>
<dbReference type="PRINTS" id="PR00980">
    <property type="entry name" value="TRNASYNTHALA"/>
</dbReference>
<dbReference type="Gene3D" id="3.10.310.40">
    <property type="match status" value="1"/>
</dbReference>
<keyword evidence="15" id="KW-1185">Reference proteome</keyword>
<evidence type="ECO:0000256" key="2">
    <source>
        <dbReference type="ARBA" id="ARBA00022555"/>
    </source>
</evidence>
<sequence>MESNNIRKSFLEYFQKNDHKVLSSSPLIPHNDPSLLFTNSGMVQFKNQFTGKENANFPRIATAQKCIRAGGKHNDLENVGYTARHHTFFEMLGNFSFGDYFKEKAIFYAWNYLTKELQVNKDRLYITVYHEDEEAFALWKKITGFHDAKIIKIRTADNFWSMGDFGPCGPCSEIFYDHGEKYVGGLPGTEDADGDRYIEIWNLVFMQFEKLTTGEQINLPKPSIDTGMGLERISAVMQGVNNNYDTDAFQVLIKASMEVSGNDRDITSHRVIADHISSSCFLLADGVLPCNEGRGYVLRRIMRRAMRHIHNIGYNGLMLHKVAIYLIESMKNAYPELSDARELITSTLKMEEEKFKETLSTGMKYLKQEINHIASGGVFDGKKAFKLYDTYGFPIDLTADILKEKNISLDQKEFENAMEEQKARARAAWAGSGESQTASIWFDVYQKFGATEFIRKDVVDFSAKIVAIVKDGNSVASVTAGDKVVIVTDQTCFYAESGGQVGDKGVIGCNEVYDTKLFVGHIHGHLTILNEDISVGDEVKMGVNSVIKNKTRANHSATHLLHYALRYVLGKHVVQRGSLVNDEKLRFDFTHNAALSLEELCQVELMVNGIITSNQSVQTNLMNIEKAKNMGAMALFGEKYEEDVRVISMGDSIELCGGTHVSATGDIGYFIIVSEESIAAGIRRIEAYTGKQAVVFSRNKTNRVEEVLKLLRCSEADISANIKGLQYNIKELQKNNEQYKVEALLSKLQEHKVSGVSVLSLRLQEKKIDLKSLYDSLRKNYQNSIIVVMNIDEINSKIGLLIGITKDLAQKYNAKLMIEQCFDIIGGKGGGNAEVAQASGMKIENIDDVLKAVENCI</sequence>
<dbReference type="SUPFAM" id="SSF55681">
    <property type="entry name" value="Class II aaRS and biotin synthetases"/>
    <property type="match status" value="1"/>
</dbReference>
<evidence type="ECO:0000256" key="12">
    <source>
        <dbReference type="SAM" id="Coils"/>
    </source>
</evidence>
<dbReference type="NCBIfam" id="TIGR00344">
    <property type="entry name" value="alaS"/>
    <property type="match status" value="1"/>
</dbReference>
<evidence type="ECO:0000256" key="5">
    <source>
        <dbReference type="ARBA" id="ARBA00022741"/>
    </source>
</evidence>
<dbReference type="Gene3D" id="2.40.30.130">
    <property type="match status" value="1"/>
</dbReference>
<dbReference type="InterPro" id="IPR002318">
    <property type="entry name" value="Ala-tRNA-lgiase_IIc"/>
</dbReference>
<evidence type="ECO:0000313" key="14">
    <source>
        <dbReference type="EMBL" id="WPX96178.1"/>
    </source>
</evidence>
<dbReference type="InterPro" id="IPR018164">
    <property type="entry name" value="Ala-tRNA-synth_IIc_N"/>
</dbReference>
<feature type="binding site" evidence="11">
    <location>
        <position position="559"/>
    </location>
    <ligand>
        <name>Zn(2+)</name>
        <dbReference type="ChEBI" id="CHEBI:29105"/>
    </ligand>
</feature>
<evidence type="ECO:0000256" key="11">
    <source>
        <dbReference type="HAMAP-Rule" id="MF_00036"/>
    </source>
</evidence>
<keyword evidence="8 11" id="KW-0694">RNA-binding</keyword>
<dbReference type="PROSITE" id="PS50860">
    <property type="entry name" value="AA_TRNA_LIGASE_II_ALA"/>
    <property type="match status" value="1"/>
</dbReference>